<dbReference type="PANTHER" id="PTHR38937:SF2">
    <property type="entry name" value="MEMBRANE PROTEIN OF ER BODY-LIKE PROTEIN ISOFORM X1"/>
    <property type="match status" value="1"/>
</dbReference>
<feature type="region of interest" description="Disordered" evidence="1">
    <location>
        <begin position="285"/>
        <end position="319"/>
    </location>
</feature>
<feature type="compositionally biased region" description="Polar residues" evidence="1">
    <location>
        <begin position="302"/>
        <end position="314"/>
    </location>
</feature>
<feature type="transmembrane region" description="Helical" evidence="2">
    <location>
        <begin position="530"/>
        <end position="551"/>
    </location>
</feature>
<dbReference type="AlphaFoldDB" id="A0AAN9PND8"/>
<organism evidence="3 4">
    <name type="scientific">Canavalia gladiata</name>
    <name type="common">Sword bean</name>
    <name type="synonym">Dolichos gladiatus</name>
    <dbReference type="NCBI Taxonomy" id="3824"/>
    <lineage>
        <taxon>Eukaryota</taxon>
        <taxon>Viridiplantae</taxon>
        <taxon>Streptophyta</taxon>
        <taxon>Embryophyta</taxon>
        <taxon>Tracheophyta</taxon>
        <taxon>Spermatophyta</taxon>
        <taxon>Magnoliopsida</taxon>
        <taxon>eudicotyledons</taxon>
        <taxon>Gunneridae</taxon>
        <taxon>Pentapetalae</taxon>
        <taxon>rosids</taxon>
        <taxon>fabids</taxon>
        <taxon>Fabales</taxon>
        <taxon>Fabaceae</taxon>
        <taxon>Papilionoideae</taxon>
        <taxon>50 kb inversion clade</taxon>
        <taxon>NPAAA clade</taxon>
        <taxon>indigoferoid/millettioid clade</taxon>
        <taxon>Phaseoleae</taxon>
        <taxon>Canavalia</taxon>
    </lineage>
</organism>
<feature type="transmembrane region" description="Helical" evidence="2">
    <location>
        <begin position="441"/>
        <end position="462"/>
    </location>
</feature>
<feature type="transmembrane region" description="Helical" evidence="2">
    <location>
        <begin position="563"/>
        <end position="582"/>
    </location>
</feature>
<protein>
    <recommendedName>
        <fullName evidence="5">Membrane protein of ER body-like protein</fullName>
    </recommendedName>
</protein>
<sequence>MANQWNEAEFEVEEVGLQRKRSLQHSSSSSSSNEDIDVKDGDLEFHESKTKEIFNIITTQVNSEMILPREDKETTKEIFNLITTQVNAEMILPHEDKETSTILPTSDAPLLVDSTSLNNVTPEIGTVGTIKENDKDMHELYLEKVFKKSPPHGFYCPNCKSCIEKVYVKKGEWELANTPTQTLTQSEPIRCSSCFSFLIPIGSWLFPGLVSEVPALNDQVTGSPNNKRQPQGSVEEVKVTSQYEASELHQSVARGTSKLAISITDDKGKQSLQITEEVGSKISNTELGSISGENKKSEDSSNDLSATSQEQGKSQVAPKKKHFWNNWAVIRRASEASIPKQPKTGSPKNSDWRVITATSGATIVEQPIIDIPEKKQPEQVEVRIDEAYPEAGEEVEASGDSTPFLPQRLEILKSIVYGGLNESLASLSIVTSAASADAATLNILALAIANLIGGLFVLGHNLRELKNEKPKRGENNTHESMDQYNQLLGQRENFYLHGFIAILSFIVFGLVPPLVYGFSFRESDDKDFKLVAVAGASLLCITLLSIAKAYIKRPNTYLTYFQTVLFYVSTGAVASVLSYLAGNLGKKLLENLGWFESTPKLALQISGIDAQQLRLASYQ</sequence>
<proteinExistence type="predicted"/>
<keyword evidence="4" id="KW-1185">Reference proteome</keyword>
<comment type="caution">
    <text evidence="3">The sequence shown here is derived from an EMBL/GenBank/DDBJ whole genome shotgun (WGS) entry which is preliminary data.</text>
</comment>
<keyword evidence="2" id="KW-1133">Transmembrane helix</keyword>
<evidence type="ECO:0000313" key="3">
    <source>
        <dbReference type="EMBL" id="KAK7304521.1"/>
    </source>
</evidence>
<evidence type="ECO:0000256" key="2">
    <source>
        <dbReference type="SAM" id="Phobius"/>
    </source>
</evidence>
<feature type="transmembrane region" description="Helical" evidence="2">
    <location>
        <begin position="494"/>
        <end position="518"/>
    </location>
</feature>
<evidence type="ECO:0000313" key="4">
    <source>
        <dbReference type="Proteomes" id="UP001367508"/>
    </source>
</evidence>
<dbReference type="EMBL" id="JAYMYQ010000011">
    <property type="protein sequence ID" value="KAK7304521.1"/>
    <property type="molecule type" value="Genomic_DNA"/>
</dbReference>
<gene>
    <name evidence="3" type="ORF">VNO77_42402</name>
</gene>
<evidence type="ECO:0000256" key="1">
    <source>
        <dbReference type="SAM" id="MobiDB-lite"/>
    </source>
</evidence>
<feature type="region of interest" description="Disordered" evidence="1">
    <location>
        <begin position="15"/>
        <end position="40"/>
    </location>
</feature>
<keyword evidence="2" id="KW-0472">Membrane</keyword>
<accession>A0AAN9PND8</accession>
<name>A0AAN9PND8_CANGL</name>
<dbReference type="Proteomes" id="UP001367508">
    <property type="component" value="Unassembled WGS sequence"/>
</dbReference>
<evidence type="ECO:0008006" key="5">
    <source>
        <dbReference type="Google" id="ProtNLM"/>
    </source>
</evidence>
<dbReference type="PANTHER" id="PTHR38937">
    <property type="entry name" value="MEMBRANE PROTEIN OF ER BODY-LIKE PROTEIN"/>
    <property type="match status" value="1"/>
</dbReference>
<keyword evidence="2" id="KW-0812">Transmembrane</keyword>
<dbReference type="InterPro" id="IPR052843">
    <property type="entry name" value="ER_body_metal_sequester"/>
</dbReference>
<reference evidence="3 4" key="1">
    <citation type="submission" date="2024-01" db="EMBL/GenBank/DDBJ databases">
        <title>The genomes of 5 underutilized Papilionoideae crops provide insights into root nodulation and disease resistanc.</title>
        <authorList>
            <person name="Jiang F."/>
        </authorList>
    </citation>
    <scope>NUCLEOTIDE SEQUENCE [LARGE SCALE GENOMIC DNA]</scope>
    <source>
        <strain evidence="3">LVBAO_FW01</strain>
        <tissue evidence="3">Leaves</tissue>
    </source>
</reference>